<feature type="compositionally biased region" description="Polar residues" evidence="2">
    <location>
        <begin position="707"/>
        <end position="718"/>
    </location>
</feature>
<feature type="compositionally biased region" description="Polar residues" evidence="2">
    <location>
        <begin position="143"/>
        <end position="164"/>
    </location>
</feature>
<organism evidence="3 4">
    <name type="scientific">Polarella glacialis</name>
    <name type="common">Dinoflagellate</name>
    <dbReference type="NCBI Taxonomy" id="89957"/>
    <lineage>
        <taxon>Eukaryota</taxon>
        <taxon>Sar</taxon>
        <taxon>Alveolata</taxon>
        <taxon>Dinophyceae</taxon>
        <taxon>Suessiales</taxon>
        <taxon>Suessiaceae</taxon>
        <taxon>Polarella</taxon>
    </lineage>
</organism>
<evidence type="ECO:0000256" key="2">
    <source>
        <dbReference type="SAM" id="MobiDB-lite"/>
    </source>
</evidence>
<evidence type="ECO:0000313" key="4">
    <source>
        <dbReference type="Proteomes" id="UP000626109"/>
    </source>
</evidence>
<dbReference type="PANTHER" id="PTHR32114">
    <property type="entry name" value="ABC TRANSPORTER ABCH.3"/>
    <property type="match status" value="1"/>
</dbReference>
<feature type="region of interest" description="Disordered" evidence="2">
    <location>
        <begin position="700"/>
        <end position="729"/>
    </location>
</feature>
<feature type="region of interest" description="Disordered" evidence="2">
    <location>
        <begin position="1072"/>
        <end position="1094"/>
    </location>
</feature>
<dbReference type="Proteomes" id="UP000626109">
    <property type="component" value="Unassembled WGS sequence"/>
</dbReference>
<dbReference type="PANTHER" id="PTHR32114:SF2">
    <property type="entry name" value="ABC TRANSPORTER ABCH.3"/>
    <property type="match status" value="1"/>
</dbReference>
<protein>
    <submittedName>
        <fullName evidence="3">Uncharacterized protein</fullName>
    </submittedName>
</protein>
<feature type="coiled-coil region" evidence="1">
    <location>
        <begin position="425"/>
        <end position="486"/>
    </location>
</feature>
<reference evidence="3" key="1">
    <citation type="submission" date="2021-02" db="EMBL/GenBank/DDBJ databases">
        <authorList>
            <person name="Dougan E. K."/>
            <person name="Rhodes N."/>
            <person name="Thang M."/>
            <person name="Chan C."/>
        </authorList>
    </citation>
    <scope>NUCLEOTIDE SEQUENCE</scope>
</reference>
<feature type="region of interest" description="Disordered" evidence="2">
    <location>
        <begin position="945"/>
        <end position="975"/>
    </location>
</feature>
<keyword evidence="1" id="KW-0175">Coiled coil</keyword>
<feature type="coiled-coil region" evidence="1">
    <location>
        <begin position="512"/>
        <end position="546"/>
    </location>
</feature>
<name>A0A813K447_POLGL</name>
<gene>
    <name evidence="3" type="ORF">PGLA2088_LOCUS28808</name>
</gene>
<feature type="compositionally biased region" description="Basic and acidic residues" evidence="2">
    <location>
        <begin position="948"/>
        <end position="957"/>
    </location>
</feature>
<feature type="region of interest" description="Disordered" evidence="2">
    <location>
        <begin position="136"/>
        <end position="164"/>
    </location>
</feature>
<accession>A0A813K447</accession>
<dbReference type="EMBL" id="CAJNNW010028030">
    <property type="protein sequence ID" value="CAE8694336.1"/>
    <property type="molecule type" value="Genomic_DNA"/>
</dbReference>
<evidence type="ECO:0000256" key="1">
    <source>
        <dbReference type="SAM" id="Coils"/>
    </source>
</evidence>
<proteinExistence type="predicted"/>
<evidence type="ECO:0000313" key="3">
    <source>
        <dbReference type="EMBL" id="CAE8694336.1"/>
    </source>
</evidence>
<sequence length="1358" mass="149727">MTPPPSAGRWAEVQGRMDSLLETVQGFGRRLDSAELIARNSRNAQRGVFDITSTGPFAARLDALAGEVALIAANALEGDDRQQDTETSEDFSLLPEDVDSSLDAKLAPMWSRILGLENSMRSGTVLASCFTALPGPELDRSSQRQNQDLQQGTGTNTADSEADQQSVWSAVGVVGEWEDERGDEFRSADGDRDWENLDDQRQSWEEGWDNGGQENQIDSEMLHAVLAAGLAELRQECFLPLGELEARFDGLESRTGELELDLRQASLLQENSGRTTRLGERFSKLRCSWRNSASPAGASASTRLGLGLGQGALGPAATSGGRGLDRGAEALLRSLAGRVEALEAGLQETASDDPHAPPATKELLRAAQELREDLRNFLATHEGDEEPLERREISRRPTRLAPDLMQIADLTRRFDLAQSRNLTVQGQLQQGVQEVEDQIDALQQQHQLQLQSGQESAMSTTGGTEFQNLRDQVNSLSQYLSELKALPTRSTGIAANARFHLRSADVTQNLDTESLRRLVEELGSRQDEMQKELLESERAAECLKRQFDVTQSQELVLQHRLQESVTDILADLENSRQQQSDLQTALRITQAEAGPKVDVQSELQDLKNQVGVIAGSVFELNTKHSDLAQGIESGSARLQSHVDEVKQLSGSCADVESLRRLVQDMGPQMSGISDLKRQFDVTQSQSLAVQRQLHELASQVSEKLDTPRQQQTEQQSCVTPAEGGPDADLKSELRDLKNSLFELNTKHSELAQGIESGSARLQSHVDEVKQLRGSCADVESLRRLVQDMGPQMSGISDLKKQFDVTQSQSLAVQRQLHELASQVSEKLDTPRKKQTDQQSCVTLAEGGPDADLKSELRDLKNCLFELNTKHSDLAQGIESGSARLQSHVDEVKQLRGSCADVESLTRLVLDMGPQMSGISDLKRQFDVTQSQSLAVQRQLHELASQVSEKLDTPRQHQTEQQSCVTQAEGGPDADLKSELRDLKNSVFELNTKHSDLAQGIESGSARLQSHVDEVKQLRGSCADVESLRRLVQDMGPQMSGISDLKRQFDVTQSQSLAVQRQLHELASKFSEKLDTPRQHQTEQQSCVTQAEAGPDADLKSELRDLKNQVGVIAGSVFELNTKHSDLAQGIESGSARLQSHVNEVKQLRGSCADVESLRRLVQDMGPQMSGISDLKRQFDVTQSQSLAVQRQLHELASRFSEKLDTPRQHQTEQQSCMTLAEGGPDADLKSEVRDLKNQVGVIAGSLFELNTKHCELAQGIESGSAKIQLRTGEGEQMCGSRDLTESVRRTVEDLVSRQEEMHRRLRELEDSAAGKAEIADLLKKFDVTHSQTLAVQRQLHADKTSELLDLRKQVCRGT</sequence>
<comment type="caution">
    <text evidence="3">The sequence shown here is derived from an EMBL/GenBank/DDBJ whole genome shotgun (WGS) entry which is preliminary data.</text>
</comment>